<evidence type="ECO:0000313" key="2">
    <source>
        <dbReference type="EMBL" id="UXE62389.1"/>
    </source>
</evidence>
<dbReference type="NCBIfam" id="NF042913">
    <property type="entry name" value="CyRepA1"/>
    <property type="match status" value="1"/>
</dbReference>
<dbReference type="PANTHER" id="PTHR34985:SF1">
    <property type="entry name" value="SLR0554 PROTEIN"/>
    <property type="match status" value="1"/>
</dbReference>
<proteinExistence type="predicted"/>
<dbReference type="Gene3D" id="3.40.1360.10">
    <property type="match status" value="1"/>
</dbReference>
<dbReference type="PANTHER" id="PTHR34985">
    <property type="entry name" value="SLR0554 PROTEIN"/>
    <property type="match status" value="1"/>
</dbReference>
<accession>A0A977KYS6</accession>
<dbReference type="InterPro" id="IPR024385">
    <property type="entry name" value="DUF3854"/>
</dbReference>
<dbReference type="Pfam" id="PF12965">
    <property type="entry name" value="DUF3854"/>
    <property type="match status" value="1"/>
</dbReference>
<dbReference type="Gene3D" id="3.40.50.300">
    <property type="entry name" value="P-loop containing nucleotide triphosphate hydrolases"/>
    <property type="match status" value="1"/>
</dbReference>
<dbReference type="KEGG" id="wna:KA717_06265"/>
<dbReference type="InterPro" id="IPR049996">
    <property type="entry name" value="Slr7037-like"/>
</dbReference>
<dbReference type="SUPFAM" id="SSF52540">
    <property type="entry name" value="P-loop containing nucleoside triphosphate hydrolases"/>
    <property type="match status" value="1"/>
</dbReference>
<organism evidence="2">
    <name type="scientific">Woronichinia naegeliana WA131</name>
    <dbReference type="NCBI Taxonomy" id="2824559"/>
    <lineage>
        <taxon>Bacteria</taxon>
        <taxon>Bacillati</taxon>
        <taxon>Cyanobacteriota</taxon>
        <taxon>Cyanophyceae</taxon>
        <taxon>Synechococcales</taxon>
        <taxon>Coelosphaeriaceae</taxon>
        <taxon>Woronichinia</taxon>
    </lineage>
</organism>
<evidence type="ECO:0000259" key="1">
    <source>
        <dbReference type="Pfam" id="PF12965"/>
    </source>
</evidence>
<protein>
    <submittedName>
        <fullName evidence="2">DUF3854 domain-containing protein</fullName>
    </submittedName>
</protein>
<dbReference type="EMBL" id="CP073041">
    <property type="protein sequence ID" value="UXE62389.1"/>
    <property type="molecule type" value="Genomic_DNA"/>
</dbReference>
<dbReference type="CDD" id="cd01029">
    <property type="entry name" value="TOPRIM_primases"/>
    <property type="match status" value="1"/>
</dbReference>
<dbReference type="InterPro" id="IPR034154">
    <property type="entry name" value="TOPRIM_DnaG/twinkle"/>
</dbReference>
<dbReference type="InterPro" id="IPR027417">
    <property type="entry name" value="P-loop_NTPase"/>
</dbReference>
<reference evidence="2" key="1">
    <citation type="submission" date="2021-04" db="EMBL/GenBank/DDBJ databases">
        <title>Genome sequence of Woronichinia naegeliana from Washington state freshwater lake bloom.</title>
        <authorList>
            <person name="Dreher T.W."/>
        </authorList>
    </citation>
    <scope>NUCLEOTIDE SEQUENCE</scope>
    <source>
        <strain evidence="2">WA131</strain>
    </source>
</reference>
<gene>
    <name evidence="2" type="ORF">KA717_06265</name>
</gene>
<dbReference type="Proteomes" id="UP001065613">
    <property type="component" value="Chromosome"/>
</dbReference>
<name>A0A977KYS6_9CYAN</name>
<feature type="domain" description="DUF3854" evidence="1">
    <location>
        <begin position="143"/>
        <end position="270"/>
    </location>
</feature>
<sequence>MNHLFEWQQSGVDEQLIHLNVTTLAGTDPTEHLLYAPALPRRNDGRVSDSILKRYEHVAEGGWWCSGIDLLTGEEDLWGCFKPNSPRLHSERGKVIKYEHPPKTPTGIFALRVPFHLWQRIAKRFGLTVSSTDQDHEQPDFGFWQWLMNHPEIPLCITEGAKKAGALLTAGYAAIALPGVHNGYRTPRDESGKRIGKSHLIPPLQKLATPNREIYIAFDQDNKPSTVQAVHTAIKRLAYLFAQSQCRVKIVTWEPQLGKGVDDLIAEQGSSYFDQAYEKALSYDIWQAQSLNRLTYAPSLILQNRYLPDLNIPEQTQFVAIQSPKGTGKTRCLETIVKQAIARHQPVLVIGHRVRLVQELCQRFGLGYISDLKESPVGQLRGYGLCIDSLHPQSQSQFNPQQWSDCLIIIDEVEQVLWHILNSDTCRSHRVSILKSLKLLLQNTLGGEGQLYVADADLSDIALDYLLSLSGIPLTPYLIQNQWQPSEKEAWTVYHYDENDPRRLVKHLVQHIRAGGKPFVCLSAQKLTSAWGTQNLEAYLQKQFPETKILRLDAESLADPSHPAHGCLGQLDRILIHYDVVLASPAIETGVSIDLKDHFTSVWCIAQGVQTATTVCQALGRVRDNIPRHLWAAGYGFNQVGNGSTSIPALLTSGHRLTELNIRLLQQCDLENLDDLDTGFQAESLLCWAKMAVRINAAMLHYRESVLALLRAEGHCLAIYSPASKGKSTPEKQLQDNQESLLAQQQLTDAIQAVREENYQAECEAIAAATSLPESDYQGLKKRLVKSPQERRAMRKFEIQARYGLTVTTELVSLDDQGWYQKLRLHYFLTVGRPFLADRDTKIAKLLIEQGHGSLFLPDFNRSQLGAAIGTMEVLGLKVLLTHPQRELCPLDSDLQALATIAIQNRADIKNILGIGIAKNASPITIVRRCLEQIGYGLILLKTRKINRKTVRIYQLVSPQDGRELVFQRWLERDLQLPGSSEGWFEDNWPQFQQTPKVTEMQTPYVQLSLALD</sequence>
<dbReference type="AlphaFoldDB" id="A0A977KYS6"/>